<feature type="region of interest" description="Disordered" evidence="4">
    <location>
        <begin position="1"/>
        <end position="28"/>
    </location>
</feature>
<dbReference type="Proteomes" id="UP000825002">
    <property type="component" value="Unassembled WGS sequence"/>
</dbReference>
<dbReference type="PANTHER" id="PTHR47174:SF3">
    <property type="entry name" value="BRIDGING INTEGRATOR 3"/>
    <property type="match status" value="1"/>
</dbReference>
<proteinExistence type="predicted"/>
<comment type="caution">
    <text evidence="5">The sequence shown here is derived from an EMBL/GenBank/DDBJ whole genome shotgun (WGS) entry which is preliminary data.</text>
</comment>
<dbReference type="PANTHER" id="PTHR47174">
    <property type="entry name" value="BRIDGING INTEGRATOR 3"/>
    <property type="match status" value="1"/>
</dbReference>
<dbReference type="InterPro" id="IPR046982">
    <property type="entry name" value="BIN3/RVS161-like"/>
</dbReference>
<evidence type="ECO:0000256" key="2">
    <source>
        <dbReference type="ARBA" id="ARBA00022490"/>
    </source>
</evidence>
<feature type="coiled-coil region" evidence="3">
    <location>
        <begin position="124"/>
        <end position="181"/>
    </location>
</feature>
<organism evidence="5 6">
    <name type="scientific">Fragariocoptes setiger</name>
    <dbReference type="NCBI Taxonomy" id="1670756"/>
    <lineage>
        <taxon>Eukaryota</taxon>
        <taxon>Metazoa</taxon>
        <taxon>Ecdysozoa</taxon>
        <taxon>Arthropoda</taxon>
        <taxon>Chelicerata</taxon>
        <taxon>Arachnida</taxon>
        <taxon>Acari</taxon>
        <taxon>Acariformes</taxon>
        <taxon>Trombidiformes</taxon>
        <taxon>Prostigmata</taxon>
        <taxon>Eupodina</taxon>
        <taxon>Eriophyoidea</taxon>
        <taxon>Phytoptidae</taxon>
        <taxon>Fragariocoptes</taxon>
    </lineage>
</organism>
<dbReference type="InterPro" id="IPR027267">
    <property type="entry name" value="AH/BAR_dom_sf"/>
</dbReference>
<feature type="compositionally biased region" description="Basic and acidic residues" evidence="4">
    <location>
        <begin position="9"/>
        <end position="21"/>
    </location>
</feature>
<evidence type="ECO:0000313" key="5">
    <source>
        <dbReference type="EMBL" id="KAG9509332.1"/>
    </source>
</evidence>
<evidence type="ECO:0000256" key="1">
    <source>
        <dbReference type="ARBA" id="ARBA00004496"/>
    </source>
</evidence>
<sequence length="257" mass="29402">MHIMSWNPLKRDTSKSTRSDGETSTGASTELDKLIHDFEATENKLKLLYNHAKHVPDTLLLMNKFEKQITENLSSSPDPRFLPIIEEYHSFACQAEEIGEDLVITFQKVLLGPLKEIKQAFVELRQAIKHRDNVKNDVERFQKKISTLQNKEKTGTNLVKLEECKQTLMASQKEAARYENILHTELTKFLTGIVSLFQPSLEAFVRSEILWIQTSDKLISSQLNISRECDKSMQELNSAVEDRFSKIDALSITTETG</sequence>
<name>A0ABQ7S7D5_9ACAR</name>
<reference evidence="5 6" key="1">
    <citation type="submission" date="2020-10" db="EMBL/GenBank/DDBJ databases">
        <authorList>
            <person name="Klimov P.B."/>
            <person name="Dyachkov S.M."/>
            <person name="Chetverikov P.E."/>
        </authorList>
    </citation>
    <scope>NUCLEOTIDE SEQUENCE [LARGE SCALE GENOMIC DNA]</scope>
    <source>
        <strain evidence="5">BMOC 18-1129-001#AD2665</strain>
        <tissue evidence="5">Entire mites</tissue>
    </source>
</reference>
<evidence type="ECO:0000313" key="6">
    <source>
        <dbReference type="Proteomes" id="UP000825002"/>
    </source>
</evidence>
<dbReference type="Gene3D" id="1.20.1270.60">
    <property type="entry name" value="Arfaptin homology (AH) domain/BAR domain"/>
    <property type="match status" value="1"/>
</dbReference>
<evidence type="ECO:0000256" key="3">
    <source>
        <dbReference type="SAM" id="Coils"/>
    </source>
</evidence>
<accession>A0ABQ7S7D5</accession>
<comment type="subcellular location">
    <subcellularLocation>
        <location evidence="1">Cytoplasm</location>
    </subcellularLocation>
</comment>
<keyword evidence="6" id="KW-1185">Reference proteome</keyword>
<dbReference type="EMBL" id="JAIFTH010000533">
    <property type="protein sequence ID" value="KAG9509332.1"/>
    <property type="molecule type" value="Genomic_DNA"/>
</dbReference>
<keyword evidence="2" id="KW-0963">Cytoplasm</keyword>
<evidence type="ECO:0000256" key="4">
    <source>
        <dbReference type="SAM" id="MobiDB-lite"/>
    </source>
</evidence>
<keyword evidence="3" id="KW-0175">Coiled coil</keyword>
<gene>
    <name evidence="5" type="primary">bin3</name>
    <name evidence="5" type="ORF">GZH46_02154</name>
</gene>
<dbReference type="SUPFAM" id="SSF103657">
    <property type="entry name" value="BAR/IMD domain-like"/>
    <property type="match status" value="1"/>
</dbReference>
<protein>
    <submittedName>
        <fullName evidence="5">Bridging integrator 3-like protein</fullName>
    </submittedName>
</protein>